<proteinExistence type="predicted"/>
<organism evidence="1 2">
    <name type="scientific">Ovis ammon polii</name>
    <dbReference type="NCBI Taxonomy" id="230172"/>
    <lineage>
        <taxon>Eukaryota</taxon>
        <taxon>Metazoa</taxon>
        <taxon>Chordata</taxon>
        <taxon>Craniata</taxon>
        <taxon>Vertebrata</taxon>
        <taxon>Euteleostomi</taxon>
        <taxon>Mammalia</taxon>
        <taxon>Eutheria</taxon>
        <taxon>Laurasiatheria</taxon>
        <taxon>Artiodactyla</taxon>
        <taxon>Ruminantia</taxon>
        <taxon>Pecora</taxon>
        <taxon>Bovidae</taxon>
        <taxon>Caprinae</taxon>
        <taxon>Ovis</taxon>
    </lineage>
</organism>
<evidence type="ECO:0000313" key="2">
    <source>
        <dbReference type="Proteomes" id="UP001214576"/>
    </source>
</evidence>
<dbReference type="EMBL" id="JAKZEL010000014">
    <property type="protein sequence ID" value="KAI4537213.1"/>
    <property type="molecule type" value="Genomic_DNA"/>
</dbReference>
<name>A0AAD4TZ08_OVIAM</name>
<evidence type="ECO:0000313" key="1">
    <source>
        <dbReference type="EMBL" id="KAI4537213.1"/>
    </source>
</evidence>
<dbReference type="Proteomes" id="UP001214576">
    <property type="component" value="Unassembled WGS sequence"/>
</dbReference>
<reference evidence="1" key="1">
    <citation type="submission" date="2022-03" db="EMBL/GenBank/DDBJ databases">
        <title>Genomic analyses of argali, domestic sheep and their hybrids provide insights into chromosomal evolution, heterosis and genetic basis of agronomic traits.</title>
        <authorList>
            <person name="Li M."/>
        </authorList>
    </citation>
    <scope>NUCLEOTIDE SEQUENCE</scope>
    <source>
        <strain evidence="1">CAU-MHL-2022a</strain>
        <tissue evidence="1">Skin</tissue>
    </source>
</reference>
<keyword evidence="2" id="KW-1185">Reference proteome</keyword>
<comment type="caution">
    <text evidence="1">The sequence shown here is derived from an EMBL/GenBank/DDBJ whole genome shotgun (WGS) entry which is preliminary data.</text>
</comment>
<protein>
    <submittedName>
        <fullName evidence="1">Uncharacterized protein</fullName>
    </submittedName>
</protein>
<accession>A0AAD4TZ08</accession>
<gene>
    <name evidence="1" type="ORF">MG293_012076</name>
</gene>
<sequence length="221" mass="24709">MKGRCLPPWGLAGIEASFPSYSTKGPRGPWLDTEDLSWAPALEDESVTLSSTRARVRLSAVVTGAQSSEFQLRTVMPNAGRAGTAGSRHRKKPSERFLAGSRHFLEEEGSGGCVFSGGLRRRRDSQGYSNGLIRTGDTVEIKGDLGPFRFLFWPPDNWEDKQSYITHYARLYVAKPDSGAGPVLIPQPLYLLFHRMLSQIHSLLSQRVWFTGKEKDRNLRE</sequence>
<dbReference type="AlphaFoldDB" id="A0AAD4TZ08"/>